<dbReference type="InterPro" id="IPR053716">
    <property type="entry name" value="Flag_assembly_chemotaxis_eff"/>
</dbReference>
<evidence type="ECO:0000256" key="7">
    <source>
        <dbReference type="ARBA" id="ARBA00022795"/>
    </source>
</evidence>
<dbReference type="GO" id="GO:0071973">
    <property type="term" value="P:bacterial-type flagellum-dependent cell motility"/>
    <property type="evidence" value="ECO:0007669"/>
    <property type="project" value="InterPro"/>
</dbReference>
<dbReference type="GO" id="GO:0015031">
    <property type="term" value="P:protein transport"/>
    <property type="evidence" value="ECO:0007669"/>
    <property type="project" value="UniProtKB-KW"/>
</dbReference>
<protein>
    <recommendedName>
        <fullName evidence="3">Flagellar FliJ protein</fullName>
    </recommendedName>
</protein>
<dbReference type="InterPro" id="IPR052570">
    <property type="entry name" value="FliJ"/>
</dbReference>
<feature type="compositionally biased region" description="Basic and acidic residues" evidence="11">
    <location>
        <begin position="118"/>
        <end position="132"/>
    </location>
</feature>
<evidence type="ECO:0000256" key="3">
    <source>
        <dbReference type="ARBA" id="ARBA00020392"/>
    </source>
</evidence>
<keyword evidence="12" id="KW-0282">Flagellum</keyword>
<dbReference type="NCBIfam" id="TIGR02473">
    <property type="entry name" value="flagell_FliJ"/>
    <property type="match status" value="1"/>
</dbReference>
<keyword evidence="13" id="KW-1185">Reference proteome</keyword>
<dbReference type="GO" id="GO:0006935">
    <property type="term" value="P:chemotaxis"/>
    <property type="evidence" value="ECO:0007669"/>
    <property type="project" value="UniProtKB-KW"/>
</dbReference>
<dbReference type="Gene3D" id="1.10.287.1700">
    <property type="match status" value="1"/>
</dbReference>
<dbReference type="GO" id="GO:0044781">
    <property type="term" value="P:bacterial-type flagellum organization"/>
    <property type="evidence" value="ECO:0007669"/>
    <property type="project" value="UniProtKB-KW"/>
</dbReference>
<keyword evidence="6" id="KW-0145">Chemotaxis</keyword>
<keyword evidence="12" id="KW-0966">Cell projection</keyword>
<evidence type="ECO:0000256" key="1">
    <source>
        <dbReference type="ARBA" id="ARBA00004413"/>
    </source>
</evidence>
<gene>
    <name evidence="12" type="ORF">EV696_10633</name>
</gene>
<keyword evidence="9" id="KW-0472">Membrane</keyword>
<dbReference type="PANTHER" id="PTHR38786:SF1">
    <property type="entry name" value="FLAGELLAR FLIJ PROTEIN"/>
    <property type="match status" value="1"/>
</dbReference>
<dbReference type="AlphaFoldDB" id="A0A4R6USF5"/>
<keyword evidence="10" id="KW-1006">Bacterial flagellum protein export</keyword>
<evidence type="ECO:0000313" key="12">
    <source>
        <dbReference type="EMBL" id="TDQ48593.1"/>
    </source>
</evidence>
<proteinExistence type="inferred from homology"/>
<dbReference type="Pfam" id="PF02050">
    <property type="entry name" value="FliJ"/>
    <property type="match status" value="1"/>
</dbReference>
<reference evidence="12 13" key="1">
    <citation type="submission" date="2019-03" db="EMBL/GenBank/DDBJ databases">
        <title>Genomic Encyclopedia of Type Strains, Phase IV (KMG-IV): sequencing the most valuable type-strain genomes for metagenomic binning, comparative biology and taxonomic classification.</title>
        <authorList>
            <person name="Goeker M."/>
        </authorList>
    </citation>
    <scope>NUCLEOTIDE SEQUENCE [LARGE SCALE GENOMIC DNA]</scope>
    <source>
        <strain evidence="12 13">DSM 103792</strain>
    </source>
</reference>
<dbReference type="Proteomes" id="UP000295375">
    <property type="component" value="Unassembled WGS sequence"/>
</dbReference>
<evidence type="ECO:0000256" key="10">
    <source>
        <dbReference type="ARBA" id="ARBA00023225"/>
    </source>
</evidence>
<comment type="subcellular location">
    <subcellularLocation>
        <location evidence="1">Cell membrane</location>
        <topology evidence="1">Peripheral membrane protein</topology>
        <orientation evidence="1">Cytoplasmic side</orientation>
    </subcellularLocation>
</comment>
<dbReference type="PANTHER" id="PTHR38786">
    <property type="entry name" value="FLAGELLAR FLIJ PROTEIN"/>
    <property type="match status" value="1"/>
</dbReference>
<evidence type="ECO:0000256" key="6">
    <source>
        <dbReference type="ARBA" id="ARBA00022500"/>
    </source>
</evidence>
<keyword evidence="5" id="KW-1003">Cell membrane</keyword>
<evidence type="ECO:0000256" key="2">
    <source>
        <dbReference type="ARBA" id="ARBA00010004"/>
    </source>
</evidence>
<evidence type="ECO:0000256" key="8">
    <source>
        <dbReference type="ARBA" id="ARBA00022927"/>
    </source>
</evidence>
<sequence length="148" mass="16818">MNRSERMAPIAKMAGQQKQQAARQLGDARASVAAENKRLEELIQYKQEYLADFQRRGRAGLAGLALQQFQSFITQLDRAIAQQRDRLKGAEQHVSRQVHHYRQRSGKAIALDNAVEQMKKNESAARDKREQASTDELSARQSTLKRQG</sequence>
<name>A0A4R6USF5_9GAMM</name>
<evidence type="ECO:0000313" key="13">
    <source>
        <dbReference type="Proteomes" id="UP000295375"/>
    </source>
</evidence>
<keyword evidence="7" id="KW-1005">Bacterial flagellum biogenesis</keyword>
<comment type="caution">
    <text evidence="12">The sequence shown here is derived from an EMBL/GenBank/DDBJ whole genome shotgun (WGS) entry which is preliminary data.</text>
</comment>
<feature type="region of interest" description="Disordered" evidence="11">
    <location>
        <begin position="118"/>
        <end position="148"/>
    </location>
</feature>
<feature type="compositionally biased region" description="Polar residues" evidence="11">
    <location>
        <begin position="134"/>
        <end position="148"/>
    </location>
</feature>
<comment type="similarity">
    <text evidence="2">Belongs to the FliJ family.</text>
</comment>
<evidence type="ECO:0000256" key="9">
    <source>
        <dbReference type="ARBA" id="ARBA00023136"/>
    </source>
</evidence>
<keyword evidence="12" id="KW-0969">Cilium</keyword>
<evidence type="ECO:0000256" key="11">
    <source>
        <dbReference type="SAM" id="MobiDB-lite"/>
    </source>
</evidence>
<organism evidence="12 13">
    <name type="scientific">Permianibacter aggregans</name>
    <dbReference type="NCBI Taxonomy" id="1510150"/>
    <lineage>
        <taxon>Bacteria</taxon>
        <taxon>Pseudomonadati</taxon>
        <taxon>Pseudomonadota</taxon>
        <taxon>Gammaproteobacteria</taxon>
        <taxon>Pseudomonadales</taxon>
        <taxon>Pseudomonadaceae</taxon>
        <taxon>Permianibacter</taxon>
    </lineage>
</organism>
<keyword evidence="4" id="KW-0813">Transport</keyword>
<dbReference type="GO" id="GO:0009288">
    <property type="term" value="C:bacterial-type flagellum"/>
    <property type="evidence" value="ECO:0007669"/>
    <property type="project" value="InterPro"/>
</dbReference>
<dbReference type="EMBL" id="SNYM01000006">
    <property type="protein sequence ID" value="TDQ48593.1"/>
    <property type="molecule type" value="Genomic_DNA"/>
</dbReference>
<dbReference type="InterPro" id="IPR012823">
    <property type="entry name" value="Flagell_FliJ"/>
</dbReference>
<accession>A0A4R6USF5</accession>
<dbReference type="GO" id="GO:0005886">
    <property type="term" value="C:plasma membrane"/>
    <property type="evidence" value="ECO:0007669"/>
    <property type="project" value="UniProtKB-SubCell"/>
</dbReference>
<evidence type="ECO:0000256" key="5">
    <source>
        <dbReference type="ARBA" id="ARBA00022475"/>
    </source>
</evidence>
<evidence type="ECO:0000256" key="4">
    <source>
        <dbReference type="ARBA" id="ARBA00022448"/>
    </source>
</evidence>
<keyword evidence="8" id="KW-0653">Protein transport</keyword>